<dbReference type="AlphaFoldDB" id="A0A2P2PKW0"/>
<proteinExistence type="predicted"/>
<name>A0A2P2PKW0_RHIMU</name>
<evidence type="ECO:0000313" key="1">
    <source>
        <dbReference type="EMBL" id="MBX55269.1"/>
    </source>
</evidence>
<organism evidence="1">
    <name type="scientific">Rhizophora mucronata</name>
    <name type="common">Asiatic mangrove</name>
    <dbReference type="NCBI Taxonomy" id="61149"/>
    <lineage>
        <taxon>Eukaryota</taxon>
        <taxon>Viridiplantae</taxon>
        <taxon>Streptophyta</taxon>
        <taxon>Embryophyta</taxon>
        <taxon>Tracheophyta</taxon>
        <taxon>Spermatophyta</taxon>
        <taxon>Magnoliopsida</taxon>
        <taxon>eudicotyledons</taxon>
        <taxon>Gunneridae</taxon>
        <taxon>Pentapetalae</taxon>
        <taxon>rosids</taxon>
        <taxon>fabids</taxon>
        <taxon>Malpighiales</taxon>
        <taxon>Rhizophoraceae</taxon>
        <taxon>Rhizophora</taxon>
    </lineage>
</organism>
<dbReference type="EMBL" id="GGEC01074785">
    <property type="protein sequence ID" value="MBX55269.1"/>
    <property type="molecule type" value="Transcribed_RNA"/>
</dbReference>
<protein>
    <submittedName>
        <fullName evidence="1">Uncharacterized protein</fullName>
    </submittedName>
</protein>
<accession>A0A2P2PKW0</accession>
<sequence length="35" mass="4167">MFYFNVELNGGVYNQDYVYCLEELGYDNELTLFCS</sequence>
<reference evidence="1" key="1">
    <citation type="submission" date="2018-02" db="EMBL/GenBank/DDBJ databases">
        <title>Rhizophora mucronata_Transcriptome.</title>
        <authorList>
            <person name="Meera S.P."/>
            <person name="Sreeshan A."/>
            <person name="Augustine A."/>
        </authorList>
    </citation>
    <scope>NUCLEOTIDE SEQUENCE</scope>
    <source>
        <tissue evidence="1">Leaf</tissue>
    </source>
</reference>